<keyword evidence="2 8" id="KW-0808">Transferase</keyword>
<dbReference type="InterPro" id="IPR025877">
    <property type="entry name" value="MobA-like_NTP_Trfase"/>
</dbReference>
<keyword evidence="1 8" id="KW-0963">Cytoplasm</keyword>
<evidence type="ECO:0000313" key="12">
    <source>
        <dbReference type="Proteomes" id="UP000214603"/>
    </source>
</evidence>
<dbReference type="AlphaFoldDB" id="A0A225MAM1"/>
<dbReference type="OrthoDB" id="9788394at2"/>
<dbReference type="Gene3D" id="3.90.550.10">
    <property type="entry name" value="Spore Coat Polysaccharide Biosynthesis Protein SpsA, Chain A"/>
    <property type="match status" value="1"/>
</dbReference>
<feature type="domain" description="MobA-like NTP transferase" evidence="10">
    <location>
        <begin position="9"/>
        <end position="209"/>
    </location>
</feature>
<gene>
    <name evidence="8" type="primary">mobA</name>
    <name evidence="11" type="ORF">CEY11_15305</name>
</gene>
<keyword evidence="3 8" id="KW-0479">Metal-binding</keyword>
<keyword evidence="4 8" id="KW-0547">Nucleotide-binding</keyword>
<organism evidence="11 12">
    <name type="scientific">Candidimonas nitroreducens</name>
    <dbReference type="NCBI Taxonomy" id="683354"/>
    <lineage>
        <taxon>Bacteria</taxon>
        <taxon>Pseudomonadati</taxon>
        <taxon>Pseudomonadota</taxon>
        <taxon>Betaproteobacteria</taxon>
        <taxon>Burkholderiales</taxon>
        <taxon>Alcaligenaceae</taxon>
        <taxon>Candidimonas</taxon>
    </lineage>
</organism>
<comment type="function">
    <text evidence="8">Transfers a GMP moiety from GTP to Mo-molybdopterin (Mo-MPT) cofactor (Moco or molybdenum cofactor) to form Mo-molybdopterin guanine dinucleotide (Mo-MGD) cofactor.</text>
</comment>
<dbReference type="Pfam" id="PF12804">
    <property type="entry name" value="NTP_transf_3"/>
    <property type="match status" value="1"/>
</dbReference>
<evidence type="ECO:0000256" key="9">
    <source>
        <dbReference type="SAM" id="MobiDB-lite"/>
    </source>
</evidence>
<feature type="binding site" evidence="8">
    <location>
        <position position="30"/>
    </location>
    <ligand>
        <name>GTP</name>
        <dbReference type="ChEBI" id="CHEBI:37565"/>
    </ligand>
</feature>
<dbReference type="GO" id="GO:0046872">
    <property type="term" value="F:metal ion binding"/>
    <property type="evidence" value="ECO:0007669"/>
    <property type="project" value="UniProtKB-KW"/>
</dbReference>
<feature type="compositionally biased region" description="Low complexity" evidence="9">
    <location>
        <begin position="141"/>
        <end position="158"/>
    </location>
</feature>
<comment type="cofactor">
    <cofactor evidence="8">
        <name>Mg(2+)</name>
        <dbReference type="ChEBI" id="CHEBI:18420"/>
    </cofactor>
</comment>
<feature type="binding site" evidence="8">
    <location>
        <position position="107"/>
    </location>
    <ligand>
        <name>Mg(2+)</name>
        <dbReference type="ChEBI" id="CHEBI:18420"/>
    </ligand>
</feature>
<reference evidence="12" key="1">
    <citation type="submission" date="2017-06" db="EMBL/GenBank/DDBJ databases">
        <title>Herbaspirillum phytohormonus sp. nov., isolated from the root nodule of Robinia pseudoacacia in lead-zinc mine.</title>
        <authorList>
            <person name="Fan M."/>
            <person name="Lin Y."/>
        </authorList>
    </citation>
    <scope>NUCLEOTIDE SEQUENCE [LARGE SCALE GENOMIC DNA]</scope>
    <source>
        <strain evidence="12">SC-089</strain>
    </source>
</reference>
<dbReference type="EMBL" id="NJIH01000008">
    <property type="protein sequence ID" value="OWT58347.1"/>
    <property type="molecule type" value="Genomic_DNA"/>
</dbReference>
<keyword evidence="12" id="KW-1185">Reference proteome</keyword>
<feature type="binding site" evidence="8">
    <location>
        <position position="76"/>
    </location>
    <ligand>
        <name>GTP</name>
        <dbReference type="ChEBI" id="CHEBI:37565"/>
    </ligand>
</feature>
<sequence length="249" mass="26019">MRPHAATSGLVLAGGMASRMRAPGAAPVDKGLVELAGAPLIEHACRYLRPRVEALWISANRNASDYARYGTVLADDPEFGPQPGPLAGVAGALARIRTPWLLVLPVDVPLLPPDLAQRLSDAVSATPPRAGGSGAVDRPAADSAATESPAAESPAAESWTAGLPVAASPAARLAYARCGGPQPLCMLLHRDLLDGLRAFLRSGGRKVQQWQAGQGAIAVDFPEQEGMFLNINTPEDLCRAERLLMARSV</sequence>
<feature type="region of interest" description="Disordered" evidence="9">
    <location>
        <begin position="122"/>
        <end position="159"/>
    </location>
</feature>
<dbReference type="PANTHER" id="PTHR19136:SF81">
    <property type="entry name" value="MOLYBDENUM COFACTOR GUANYLYLTRANSFERASE"/>
    <property type="match status" value="1"/>
</dbReference>
<dbReference type="CDD" id="cd02503">
    <property type="entry name" value="MobA"/>
    <property type="match status" value="1"/>
</dbReference>
<dbReference type="GO" id="GO:1902758">
    <property type="term" value="P:bis(molybdopterin guanine dinucleotide)molybdenum biosynthetic process"/>
    <property type="evidence" value="ECO:0007669"/>
    <property type="project" value="TreeGrafter"/>
</dbReference>
<dbReference type="RefSeq" id="WP_088604258.1">
    <property type="nucleotide sequence ID" value="NZ_NJIH01000008.1"/>
</dbReference>
<evidence type="ECO:0000256" key="3">
    <source>
        <dbReference type="ARBA" id="ARBA00022723"/>
    </source>
</evidence>
<comment type="similarity">
    <text evidence="8">Belongs to the MobA family.</text>
</comment>
<feature type="binding site" evidence="8">
    <location>
        <begin position="12"/>
        <end position="14"/>
    </location>
    <ligand>
        <name>GTP</name>
        <dbReference type="ChEBI" id="CHEBI:37565"/>
    </ligand>
</feature>
<keyword evidence="6 8" id="KW-0342">GTP-binding</keyword>
<feature type="binding site" evidence="8">
    <location>
        <position position="107"/>
    </location>
    <ligand>
        <name>GTP</name>
        <dbReference type="ChEBI" id="CHEBI:37565"/>
    </ligand>
</feature>
<evidence type="ECO:0000256" key="7">
    <source>
        <dbReference type="ARBA" id="ARBA00023150"/>
    </source>
</evidence>
<evidence type="ECO:0000256" key="5">
    <source>
        <dbReference type="ARBA" id="ARBA00022842"/>
    </source>
</evidence>
<dbReference type="GO" id="GO:0061603">
    <property type="term" value="F:molybdenum cofactor guanylyltransferase activity"/>
    <property type="evidence" value="ECO:0007669"/>
    <property type="project" value="UniProtKB-EC"/>
</dbReference>
<proteinExistence type="inferred from homology"/>
<name>A0A225MAM1_9BURK</name>
<evidence type="ECO:0000256" key="8">
    <source>
        <dbReference type="HAMAP-Rule" id="MF_00316"/>
    </source>
</evidence>
<dbReference type="HAMAP" id="MF_00316">
    <property type="entry name" value="MobA"/>
    <property type="match status" value="1"/>
</dbReference>
<evidence type="ECO:0000256" key="4">
    <source>
        <dbReference type="ARBA" id="ARBA00022741"/>
    </source>
</evidence>
<dbReference type="Proteomes" id="UP000214603">
    <property type="component" value="Unassembled WGS sequence"/>
</dbReference>
<dbReference type="EC" id="2.7.7.77" evidence="8"/>
<keyword evidence="5 8" id="KW-0460">Magnesium</keyword>
<dbReference type="PANTHER" id="PTHR19136">
    <property type="entry name" value="MOLYBDENUM COFACTOR GUANYLYLTRANSFERASE"/>
    <property type="match status" value="1"/>
</dbReference>
<protein>
    <recommendedName>
        <fullName evidence="8">Molybdenum cofactor guanylyltransferase</fullName>
        <shortName evidence="8">MoCo guanylyltransferase</shortName>
        <ecNumber evidence="8">2.7.7.77</ecNumber>
    </recommendedName>
    <alternativeName>
        <fullName evidence="8">GTP:molybdopterin guanylyltransferase</fullName>
    </alternativeName>
    <alternativeName>
        <fullName evidence="8">Mo-MPT guanylyltransferase</fullName>
    </alternativeName>
    <alternativeName>
        <fullName evidence="8">Molybdopterin guanylyltransferase</fullName>
    </alternativeName>
    <alternativeName>
        <fullName evidence="8">Molybdopterin-guanine dinucleotide synthase</fullName>
        <shortName evidence="8">MGD synthase</shortName>
    </alternativeName>
</protein>
<dbReference type="GO" id="GO:0005737">
    <property type="term" value="C:cytoplasm"/>
    <property type="evidence" value="ECO:0007669"/>
    <property type="project" value="UniProtKB-SubCell"/>
</dbReference>
<comment type="domain">
    <text evidence="8">The N-terminal domain determines nucleotide recognition and specific binding, while the C-terminal domain determines the specific binding to the target protein.</text>
</comment>
<comment type="caution">
    <text evidence="11">The sequence shown here is derived from an EMBL/GenBank/DDBJ whole genome shotgun (WGS) entry which is preliminary data.</text>
</comment>
<comment type="caution">
    <text evidence="8">Lacks conserved residue(s) required for the propagation of feature annotation.</text>
</comment>
<dbReference type="GO" id="GO:0005525">
    <property type="term" value="F:GTP binding"/>
    <property type="evidence" value="ECO:0007669"/>
    <property type="project" value="UniProtKB-UniRule"/>
</dbReference>
<comment type="subcellular location">
    <subcellularLocation>
        <location evidence="8">Cytoplasm</location>
    </subcellularLocation>
</comment>
<keyword evidence="11" id="KW-0548">Nucleotidyltransferase</keyword>
<evidence type="ECO:0000256" key="6">
    <source>
        <dbReference type="ARBA" id="ARBA00023134"/>
    </source>
</evidence>
<evidence type="ECO:0000313" key="11">
    <source>
        <dbReference type="EMBL" id="OWT58347.1"/>
    </source>
</evidence>
<comment type="catalytic activity">
    <reaction evidence="8">
        <text>Mo-molybdopterin + GTP + H(+) = Mo-molybdopterin guanine dinucleotide + diphosphate</text>
        <dbReference type="Rhea" id="RHEA:34243"/>
        <dbReference type="ChEBI" id="CHEBI:15378"/>
        <dbReference type="ChEBI" id="CHEBI:33019"/>
        <dbReference type="ChEBI" id="CHEBI:37565"/>
        <dbReference type="ChEBI" id="CHEBI:71302"/>
        <dbReference type="ChEBI" id="CHEBI:71310"/>
        <dbReference type="EC" id="2.7.7.77"/>
    </reaction>
</comment>
<dbReference type="InterPro" id="IPR029044">
    <property type="entry name" value="Nucleotide-diphossugar_trans"/>
</dbReference>
<evidence type="ECO:0000256" key="1">
    <source>
        <dbReference type="ARBA" id="ARBA00022490"/>
    </source>
</evidence>
<comment type="subunit">
    <text evidence="8">Monomer.</text>
</comment>
<accession>A0A225MAM1</accession>
<evidence type="ECO:0000256" key="2">
    <source>
        <dbReference type="ARBA" id="ARBA00022679"/>
    </source>
</evidence>
<dbReference type="SUPFAM" id="SSF53448">
    <property type="entry name" value="Nucleotide-diphospho-sugar transferases"/>
    <property type="match status" value="1"/>
</dbReference>
<keyword evidence="7 8" id="KW-0501">Molybdenum cofactor biosynthesis</keyword>
<dbReference type="InterPro" id="IPR013482">
    <property type="entry name" value="Molybde_CF_guanTrfase"/>
</dbReference>
<evidence type="ECO:0000259" key="10">
    <source>
        <dbReference type="Pfam" id="PF12804"/>
    </source>
</evidence>